<evidence type="ECO:0008006" key="4">
    <source>
        <dbReference type="Google" id="ProtNLM"/>
    </source>
</evidence>
<reference evidence="2" key="1">
    <citation type="journal article" date="2018" name="Int. J. Syst. Evol. Microbiol.">
        <title>Jatrophihabitans telluris sp. nov., isolated from sediment soil of lava forest wetlands and the emended description of the genus Jatrophihabitans.</title>
        <authorList>
            <person name="Lee K.C."/>
            <person name="Suh M.K."/>
            <person name="Eom M.K."/>
            <person name="Kim K.K."/>
            <person name="Kim J.S."/>
            <person name="Kim D.S."/>
            <person name="Ko S.H."/>
            <person name="Shin Y.K."/>
            <person name="Lee J.S."/>
        </authorList>
    </citation>
    <scope>NUCLEOTIDE SEQUENCE</scope>
    <source>
        <strain evidence="2">N237</strain>
    </source>
</reference>
<organism evidence="2 3">
    <name type="scientific">Jatrophihabitans telluris</name>
    <dbReference type="NCBI Taxonomy" id="2038343"/>
    <lineage>
        <taxon>Bacteria</taxon>
        <taxon>Bacillati</taxon>
        <taxon>Actinomycetota</taxon>
        <taxon>Actinomycetes</taxon>
        <taxon>Jatrophihabitantales</taxon>
        <taxon>Jatrophihabitantaceae</taxon>
        <taxon>Jatrophihabitans</taxon>
    </lineage>
</organism>
<protein>
    <recommendedName>
        <fullName evidence="4">PH domain-containing protein</fullName>
    </recommendedName>
</protein>
<name>A0ABY4R021_9ACTN</name>
<evidence type="ECO:0000313" key="2">
    <source>
        <dbReference type="EMBL" id="UQX88677.1"/>
    </source>
</evidence>
<gene>
    <name evidence="2" type="ORF">M6D93_01435</name>
</gene>
<keyword evidence="3" id="KW-1185">Reference proteome</keyword>
<feature type="transmembrane region" description="Helical" evidence="1">
    <location>
        <begin position="40"/>
        <end position="63"/>
    </location>
</feature>
<evidence type="ECO:0000256" key="1">
    <source>
        <dbReference type="SAM" id="Phobius"/>
    </source>
</evidence>
<accession>A0ABY4R021</accession>
<dbReference type="EMBL" id="CP097332">
    <property type="protein sequence ID" value="UQX88677.1"/>
    <property type="molecule type" value="Genomic_DNA"/>
</dbReference>
<proteinExistence type="predicted"/>
<keyword evidence="1" id="KW-0472">Membrane</keyword>
<keyword evidence="1" id="KW-1133">Transmembrane helix</keyword>
<dbReference type="RefSeq" id="WP_249772388.1">
    <property type="nucleotide sequence ID" value="NZ_CP097332.1"/>
</dbReference>
<sequence length="154" mass="16223">MADQVVWRTSLGARIASTGLGLLLAASATATATGKAGSHAAGVAGFAFSVAAVVSAVGGPWLLAFRPRIILTATTVTVVNPFRSITVRLELVRPRVGPDHRGVVIAWFSNNRRKSTQAWAVQRNLVSWTGRPSRADDVRDAIAQAAERAPRSPA</sequence>
<dbReference type="Proteomes" id="UP001056336">
    <property type="component" value="Chromosome"/>
</dbReference>
<keyword evidence="1" id="KW-0812">Transmembrane</keyword>
<evidence type="ECO:0000313" key="3">
    <source>
        <dbReference type="Proteomes" id="UP001056336"/>
    </source>
</evidence>
<reference evidence="2" key="2">
    <citation type="submission" date="2022-05" db="EMBL/GenBank/DDBJ databases">
        <authorList>
            <person name="Kim J.-S."/>
            <person name="Lee K."/>
            <person name="Suh M."/>
            <person name="Eom M."/>
            <person name="Kim J.-S."/>
            <person name="Kim D.-S."/>
            <person name="Ko S.-H."/>
            <person name="Shin Y."/>
            <person name="Lee J.-S."/>
        </authorList>
    </citation>
    <scope>NUCLEOTIDE SEQUENCE</scope>
    <source>
        <strain evidence="2">N237</strain>
    </source>
</reference>